<dbReference type="InterPro" id="IPR036866">
    <property type="entry name" value="RibonucZ/Hydroxyglut_hydro"/>
</dbReference>
<dbReference type="Pfam" id="PF13483">
    <property type="entry name" value="Lactamase_B_3"/>
    <property type="match status" value="1"/>
</dbReference>
<proteinExistence type="predicted"/>
<dbReference type="EMBL" id="AUZZ01001665">
    <property type="protein sequence ID" value="EQD63262.1"/>
    <property type="molecule type" value="Genomic_DNA"/>
</dbReference>
<protein>
    <submittedName>
        <fullName evidence="1">Metal dependent hydrolase</fullName>
    </submittedName>
</protein>
<reference evidence="1" key="1">
    <citation type="submission" date="2013-08" db="EMBL/GenBank/DDBJ databases">
        <authorList>
            <person name="Mendez C."/>
            <person name="Richter M."/>
            <person name="Ferrer M."/>
            <person name="Sanchez J."/>
        </authorList>
    </citation>
    <scope>NUCLEOTIDE SEQUENCE</scope>
</reference>
<reference evidence="1" key="2">
    <citation type="journal article" date="2014" name="ISME J.">
        <title>Microbial stratification in low pH oxic and suboxic macroscopic growths along an acid mine drainage.</title>
        <authorList>
            <person name="Mendez-Garcia C."/>
            <person name="Mesa V."/>
            <person name="Sprenger R.R."/>
            <person name="Richter M."/>
            <person name="Diez M.S."/>
            <person name="Solano J."/>
            <person name="Bargiela R."/>
            <person name="Golyshina O.V."/>
            <person name="Manteca A."/>
            <person name="Ramos J.L."/>
            <person name="Gallego J.R."/>
            <person name="Llorente I."/>
            <person name="Martins Dos Santos V.A."/>
            <person name="Jensen O.N."/>
            <person name="Pelaez A.I."/>
            <person name="Sanchez J."/>
            <person name="Ferrer M."/>
        </authorList>
    </citation>
    <scope>NUCLEOTIDE SEQUENCE</scope>
</reference>
<sequence length="197" mass="21819">MDVDRDLHWIGHASFYIDNEDMHMFIDPFDIRAEKVPKADLILITHAHFDHCSKKDIEKVIKPDTEIITAPGCLDDAAYKHVTIAKPGFSKSIIGIDVDAIPAYNNIDGRLSFHPRSNDWVGYIVTIGGKKLYHAGDTDYIEEMNSLKGIHAAMLPIGGKYTMDVDESIMAAKAIGAEITIPMHYKHLLGERGSGSG</sequence>
<dbReference type="AlphaFoldDB" id="T1B0D2"/>
<dbReference type="Gene3D" id="3.60.15.10">
    <property type="entry name" value="Ribonuclease Z/Hydroxyacylglutathione hydrolase-like"/>
    <property type="match status" value="1"/>
</dbReference>
<keyword evidence="1" id="KW-0378">Hydrolase</keyword>
<dbReference type="PANTHER" id="PTHR43546:SF8">
    <property type="entry name" value="METALLO-BETA-LACTAMASE DOMAIN-CONTAINING PROTEIN"/>
    <property type="match status" value="1"/>
</dbReference>
<dbReference type="InterPro" id="IPR050114">
    <property type="entry name" value="UPF0173_UPF0282_UlaG_hydrolase"/>
</dbReference>
<dbReference type="GO" id="GO:0016787">
    <property type="term" value="F:hydrolase activity"/>
    <property type="evidence" value="ECO:0007669"/>
    <property type="project" value="UniProtKB-KW"/>
</dbReference>
<accession>T1B0D2</accession>
<evidence type="ECO:0000313" key="1">
    <source>
        <dbReference type="EMBL" id="EQD63262.1"/>
    </source>
</evidence>
<gene>
    <name evidence="1" type="ORF">B2A_02439</name>
</gene>
<comment type="caution">
    <text evidence="1">The sequence shown here is derived from an EMBL/GenBank/DDBJ whole genome shotgun (WGS) entry which is preliminary data.</text>
</comment>
<organism evidence="1">
    <name type="scientific">mine drainage metagenome</name>
    <dbReference type="NCBI Taxonomy" id="410659"/>
    <lineage>
        <taxon>unclassified sequences</taxon>
        <taxon>metagenomes</taxon>
        <taxon>ecological metagenomes</taxon>
    </lineage>
</organism>
<name>T1B0D2_9ZZZZ</name>
<dbReference type="SUPFAM" id="SSF56281">
    <property type="entry name" value="Metallo-hydrolase/oxidoreductase"/>
    <property type="match status" value="1"/>
</dbReference>
<dbReference type="PANTHER" id="PTHR43546">
    <property type="entry name" value="UPF0173 METAL-DEPENDENT HYDROLASE MJ1163-RELATED"/>
    <property type="match status" value="1"/>
</dbReference>